<dbReference type="InterPro" id="IPR029065">
    <property type="entry name" value="Enolase_C-like"/>
</dbReference>
<dbReference type="RefSeq" id="WP_132879071.1">
    <property type="nucleotide sequence ID" value="NZ_SLXQ01000011.1"/>
</dbReference>
<name>A0A4R2QFM9_9PSEU</name>
<dbReference type="SFLD" id="SFLDS00001">
    <property type="entry name" value="Enolase"/>
    <property type="match status" value="1"/>
</dbReference>
<dbReference type="InterPro" id="IPR013341">
    <property type="entry name" value="Mandelate_racemase_N_dom"/>
</dbReference>
<dbReference type="Gene3D" id="3.20.20.120">
    <property type="entry name" value="Enolase-like C-terminal domain"/>
    <property type="match status" value="1"/>
</dbReference>
<dbReference type="PANTHER" id="PTHR48080">
    <property type="entry name" value="D-GALACTONATE DEHYDRATASE-RELATED"/>
    <property type="match status" value="1"/>
</dbReference>
<dbReference type="InterPro" id="IPR013342">
    <property type="entry name" value="Mandelate_racemase_C"/>
</dbReference>
<dbReference type="OrthoDB" id="5241672at2"/>
<dbReference type="InterPro" id="IPR029017">
    <property type="entry name" value="Enolase-like_N"/>
</dbReference>
<accession>A0A4R2QFM9</accession>
<protein>
    <submittedName>
        <fullName evidence="3">L-alanine-DL-glutamate epimerase-like enolase superfamily enzyme</fullName>
    </submittedName>
</protein>
<dbReference type="InterPro" id="IPR036849">
    <property type="entry name" value="Enolase-like_C_sf"/>
</dbReference>
<dbReference type="GO" id="GO:0016829">
    <property type="term" value="F:lyase activity"/>
    <property type="evidence" value="ECO:0007669"/>
    <property type="project" value="UniProtKB-KW"/>
</dbReference>
<dbReference type="PANTHER" id="PTHR48080:SF2">
    <property type="entry name" value="D-GALACTONATE DEHYDRATASE"/>
    <property type="match status" value="1"/>
</dbReference>
<dbReference type="SUPFAM" id="SSF54826">
    <property type="entry name" value="Enolase N-terminal domain-like"/>
    <property type="match status" value="1"/>
</dbReference>
<organism evidence="3 4">
    <name type="scientific">Tamaricihabitans halophyticus</name>
    <dbReference type="NCBI Taxonomy" id="1262583"/>
    <lineage>
        <taxon>Bacteria</taxon>
        <taxon>Bacillati</taxon>
        <taxon>Actinomycetota</taxon>
        <taxon>Actinomycetes</taxon>
        <taxon>Pseudonocardiales</taxon>
        <taxon>Pseudonocardiaceae</taxon>
        <taxon>Tamaricihabitans</taxon>
    </lineage>
</organism>
<dbReference type="Pfam" id="PF13378">
    <property type="entry name" value="MR_MLE_C"/>
    <property type="match status" value="1"/>
</dbReference>
<dbReference type="Gene3D" id="3.30.390.10">
    <property type="entry name" value="Enolase-like, N-terminal domain"/>
    <property type="match status" value="1"/>
</dbReference>
<proteinExistence type="predicted"/>
<dbReference type="SFLD" id="SFLDG00179">
    <property type="entry name" value="mandelate_racemase"/>
    <property type="match status" value="1"/>
</dbReference>
<evidence type="ECO:0000256" key="1">
    <source>
        <dbReference type="ARBA" id="ARBA00023239"/>
    </source>
</evidence>
<feature type="domain" description="Mandelate racemase/muconate lactonizing enzyme C-terminal" evidence="2">
    <location>
        <begin position="130"/>
        <end position="237"/>
    </location>
</feature>
<dbReference type="InterPro" id="IPR034593">
    <property type="entry name" value="DgoD-like"/>
</dbReference>
<dbReference type="CDD" id="cd03316">
    <property type="entry name" value="MR_like"/>
    <property type="match status" value="1"/>
</dbReference>
<keyword evidence="4" id="KW-1185">Reference proteome</keyword>
<dbReference type="AlphaFoldDB" id="A0A4R2QFM9"/>
<evidence type="ECO:0000313" key="4">
    <source>
        <dbReference type="Proteomes" id="UP000294911"/>
    </source>
</evidence>
<reference evidence="3 4" key="1">
    <citation type="submission" date="2019-03" db="EMBL/GenBank/DDBJ databases">
        <title>Genomic Encyclopedia of Type Strains, Phase IV (KMG-IV): sequencing the most valuable type-strain genomes for metagenomic binning, comparative biology and taxonomic classification.</title>
        <authorList>
            <person name="Goeker M."/>
        </authorList>
    </citation>
    <scope>NUCLEOTIDE SEQUENCE [LARGE SCALE GENOMIC DNA]</scope>
    <source>
        <strain evidence="3 4">DSM 45765</strain>
    </source>
</reference>
<dbReference type="EMBL" id="SLXQ01000011">
    <property type="protein sequence ID" value="TCP47952.1"/>
    <property type="molecule type" value="Genomic_DNA"/>
</dbReference>
<sequence>MKITDITIEPLRTPLDPPFYAAWDPVPRAHFDATLVRVHTDEGITGVGSGDTMAGFDQFAQYFLGTDPLRIEEAVRVIESLGFHAGRYWPLEAALWDILGKTAGLPVSALLGNLTDRIPVYASWGATREPAQRADDAHALVEQRFRAVKIRIRPAALAEGIAAVRTVREAVGDRLDIMVDLNQAWRMAGDPTRSMDLARVRSVVRELSELDVFWVEEPLPYDDIAGYQRLRADNPGPRIAAGEMLDSFGHTLGLLEADALDVYQTDVVLALGISRARTIAELARAKHRGFTPHTWTNGLGVLANLHLTAGVGGGPYLEFPYDPAGGWTPERRDFFLAEPLWPDEHGCLQVPSAPGLGAELDEAEVRRCRR</sequence>
<keyword evidence="1" id="KW-0456">Lyase</keyword>
<dbReference type="Pfam" id="PF02746">
    <property type="entry name" value="MR_MLE_N"/>
    <property type="match status" value="1"/>
</dbReference>
<dbReference type="SMART" id="SM00922">
    <property type="entry name" value="MR_MLE"/>
    <property type="match status" value="1"/>
</dbReference>
<comment type="caution">
    <text evidence="3">The sequence shown here is derived from an EMBL/GenBank/DDBJ whole genome shotgun (WGS) entry which is preliminary data.</text>
</comment>
<evidence type="ECO:0000313" key="3">
    <source>
        <dbReference type="EMBL" id="TCP47952.1"/>
    </source>
</evidence>
<dbReference type="SUPFAM" id="SSF51604">
    <property type="entry name" value="Enolase C-terminal domain-like"/>
    <property type="match status" value="1"/>
</dbReference>
<evidence type="ECO:0000259" key="2">
    <source>
        <dbReference type="SMART" id="SM00922"/>
    </source>
</evidence>
<dbReference type="Proteomes" id="UP000294911">
    <property type="component" value="Unassembled WGS sequence"/>
</dbReference>
<gene>
    <name evidence="3" type="ORF">EV191_111157</name>
</gene>